<organism evidence="1 2">
    <name type="scientific">Salimicrobium halophilum</name>
    <dbReference type="NCBI Taxonomy" id="86666"/>
    <lineage>
        <taxon>Bacteria</taxon>
        <taxon>Bacillati</taxon>
        <taxon>Bacillota</taxon>
        <taxon>Bacilli</taxon>
        <taxon>Bacillales</taxon>
        <taxon>Bacillaceae</taxon>
        <taxon>Salimicrobium</taxon>
    </lineage>
</organism>
<evidence type="ECO:0000313" key="2">
    <source>
        <dbReference type="Proteomes" id="UP000199225"/>
    </source>
</evidence>
<dbReference type="Gene3D" id="1.10.220.80">
    <property type="entry name" value="BH2638-like"/>
    <property type="match status" value="1"/>
</dbReference>
<gene>
    <name evidence="1" type="ORF">SAMN04490247_0635</name>
</gene>
<dbReference type="SUPFAM" id="SSF158504">
    <property type="entry name" value="BH2638-like"/>
    <property type="match status" value="1"/>
</dbReference>
<dbReference type="AlphaFoldDB" id="A0A1G8QI26"/>
<dbReference type="NCBIfam" id="NF003353">
    <property type="entry name" value="PRK04387.1"/>
    <property type="match status" value="1"/>
</dbReference>
<dbReference type="PIRSF" id="PIRSF037260">
    <property type="entry name" value="UPF0223"/>
    <property type="match status" value="1"/>
</dbReference>
<dbReference type="InterPro" id="IPR007920">
    <property type="entry name" value="UPF0223"/>
</dbReference>
<protein>
    <submittedName>
        <fullName evidence="1">Uncharacterized protein YktA, UPF0223 family</fullName>
    </submittedName>
</protein>
<dbReference type="STRING" id="86666.SAMN04490247_0635"/>
<dbReference type="InterPro" id="IPR023324">
    <property type="entry name" value="BH2638-like_sf"/>
</dbReference>
<name>A0A1G8QI26_9BACI</name>
<dbReference type="EMBL" id="FNEV01000001">
    <property type="protein sequence ID" value="SDJ04377.1"/>
    <property type="molecule type" value="Genomic_DNA"/>
</dbReference>
<reference evidence="2" key="1">
    <citation type="submission" date="2016-10" db="EMBL/GenBank/DDBJ databases">
        <authorList>
            <person name="Varghese N."/>
            <person name="Submissions S."/>
        </authorList>
    </citation>
    <scope>NUCLEOTIDE SEQUENCE [LARGE SCALE GENOMIC DNA]</scope>
    <source>
        <strain evidence="2">DSM 4771</strain>
    </source>
</reference>
<sequence>MKGLNYSYPIDEEYWSKDEIIDAVNFYSLVEKAYETGAEKEDLMLAYTRFKQIVPSKSEEKQLFKQFERSSGYSAYHAVKKAKHEEGSKVKM</sequence>
<evidence type="ECO:0000313" key="1">
    <source>
        <dbReference type="EMBL" id="SDJ04377.1"/>
    </source>
</evidence>
<dbReference type="Proteomes" id="UP000199225">
    <property type="component" value="Unassembled WGS sequence"/>
</dbReference>
<dbReference type="Pfam" id="PF05256">
    <property type="entry name" value="UPF0223"/>
    <property type="match status" value="1"/>
</dbReference>
<accession>A0A1G8QI26</accession>
<proteinExistence type="predicted"/>
<keyword evidence="2" id="KW-1185">Reference proteome</keyword>